<accession>A0A1G4TZF3</accession>
<proteinExistence type="predicted"/>
<feature type="compositionally biased region" description="Basic residues" evidence="1">
    <location>
        <begin position="1"/>
        <end position="11"/>
    </location>
</feature>
<dbReference type="AlphaFoldDB" id="A0A1G4TZF3"/>
<evidence type="ECO:0000256" key="1">
    <source>
        <dbReference type="SAM" id="MobiDB-lite"/>
    </source>
</evidence>
<evidence type="ECO:0000313" key="4">
    <source>
        <dbReference type="Proteomes" id="UP000199542"/>
    </source>
</evidence>
<dbReference type="Proteomes" id="UP000199542">
    <property type="component" value="Unassembled WGS sequence"/>
</dbReference>
<evidence type="ECO:0000256" key="2">
    <source>
        <dbReference type="SAM" id="Phobius"/>
    </source>
</evidence>
<evidence type="ECO:0000313" key="3">
    <source>
        <dbReference type="EMBL" id="SCW86708.1"/>
    </source>
</evidence>
<keyword evidence="2" id="KW-1133">Transmembrane helix</keyword>
<organism evidence="3 4">
    <name type="scientific">Rhizobium mongolense subsp. loessense</name>
    <dbReference type="NCBI Taxonomy" id="158890"/>
    <lineage>
        <taxon>Bacteria</taxon>
        <taxon>Pseudomonadati</taxon>
        <taxon>Pseudomonadota</taxon>
        <taxon>Alphaproteobacteria</taxon>
        <taxon>Hyphomicrobiales</taxon>
        <taxon>Rhizobiaceae</taxon>
        <taxon>Rhizobium/Agrobacterium group</taxon>
        <taxon>Rhizobium</taxon>
    </lineage>
</organism>
<feature type="transmembrane region" description="Helical" evidence="2">
    <location>
        <begin position="30"/>
        <end position="49"/>
    </location>
</feature>
<keyword evidence="2" id="KW-0472">Membrane</keyword>
<reference evidence="3 4" key="1">
    <citation type="submission" date="2016-10" db="EMBL/GenBank/DDBJ databases">
        <authorList>
            <person name="de Groot N.N."/>
        </authorList>
    </citation>
    <scope>NUCLEOTIDE SEQUENCE [LARGE SCALE GENOMIC DNA]</scope>
    <source>
        <strain evidence="3 4">CGMCC 1.3401</strain>
    </source>
</reference>
<protein>
    <submittedName>
        <fullName evidence="3">Uncharacterized protein</fullName>
    </submittedName>
</protein>
<sequence>MILGHRLRKTFSSRPGLPGRESERMTRASNIILVMMASLLVLLAALRIFHG</sequence>
<name>A0A1G4TZF3_9HYPH</name>
<feature type="region of interest" description="Disordered" evidence="1">
    <location>
        <begin position="1"/>
        <end position="22"/>
    </location>
</feature>
<keyword evidence="2" id="KW-0812">Transmembrane</keyword>
<dbReference type="EMBL" id="FMTM01000015">
    <property type="protein sequence ID" value="SCW86708.1"/>
    <property type="molecule type" value="Genomic_DNA"/>
</dbReference>
<gene>
    <name evidence="3" type="ORF">SAMN02927900_05858</name>
</gene>